<dbReference type="STRING" id="1678840.ATC1_13287"/>
<dbReference type="EMBL" id="DF968181">
    <property type="protein sequence ID" value="GAP40315.1"/>
    <property type="molecule type" value="Genomic_DNA"/>
</dbReference>
<feature type="transmembrane region" description="Helical" evidence="1">
    <location>
        <begin position="200"/>
        <end position="218"/>
    </location>
</feature>
<keyword evidence="1" id="KW-0472">Membrane</keyword>
<evidence type="ECO:0000313" key="2">
    <source>
        <dbReference type="EMBL" id="GAP40315.1"/>
    </source>
</evidence>
<evidence type="ECO:0000313" key="3">
    <source>
        <dbReference type="Proteomes" id="UP000053370"/>
    </source>
</evidence>
<proteinExistence type="predicted"/>
<dbReference type="Gene3D" id="2.60.120.260">
    <property type="entry name" value="Galactose-binding domain-like"/>
    <property type="match status" value="1"/>
</dbReference>
<dbReference type="AlphaFoldDB" id="A0A0S7BPN6"/>
<keyword evidence="1" id="KW-0812">Transmembrane</keyword>
<organism evidence="2">
    <name type="scientific">Flexilinea flocculi</name>
    <dbReference type="NCBI Taxonomy" id="1678840"/>
    <lineage>
        <taxon>Bacteria</taxon>
        <taxon>Bacillati</taxon>
        <taxon>Chloroflexota</taxon>
        <taxon>Anaerolineae</taxon>
        <taxon>Anaerolineales</taxon>
        <taxon>Anaerolineaceae</taxon>
        <taxon>Flexilinea</taxon>
    </lineage>
</organism>
<feature type="transmembrane region" description="Helical" evidence="1">
    <location>
        <begin position="163"/>
        <end position="194"/>
    </location>
</feature>
<feature type="transmembrane region" description="Helical" evidence="1">
    <location>
        <begin position="108"/>
        <end position="127"/>
    </location>
</feature>
<keyword evidence="3" id="KW-1185">Reference proteome</keyword>
<name>A0A0S7BPN6_9CHLR</name>
<dbReference type="InterPro" id="IPR008979">
    <property type="entry name" value="Galactose-bd-like_sf"/>
</dbReference>
<accession>A0A0S7BPN6</accession>
<feature type="transmembrane region" description="Helical" evidence="1">
    <location>
        <begin position="326"/>
        <end position="344"/>
    </location>
</feature>
<protein>
    <submittedName>
        <fullName evidence="2">Protein containing F5/8 type C domain</fullName>
    </submittedName>
</protein>
<sequence>MSKNGITKQRIFMILCFALIFIIGLSIYDDYGMSIDEVFERNTGLITLKYVLKEKLNIESLPEQIENAGDLLSYEDKDYGVLLQMPVLLFEYANQFRFDLNTVFRIRHLWIFLNFFIALVCFCKMTQRRFSSWTLSFLGVVFLIISPRIFADAFYNIKDLMFFSWFTITLFIYIEFILSPGILHCLLLALVIAISSNVRIIGIIVLPFSCFYLLFLFIRKRIRLSQLLVKAALLIGVTVFFWILFLPASWDNPIRFLMDSYQHFSRYDFDLQELYFGKLIPSNAKPWHYLPVWIGITTPIIYLVLFFLGIFSFFQQQKKLKIENRWIDLSFICFLLIPILIAILKKSTLYNGWRHFYFIYCPFMYFVLYGFLFIKNVSKQRFRYPLYAACLFSLLINARWMVINHPYQMIYFNELIRNSADVLFERDYWALSTRESLEFLLKYEKDPALFVGDYQSSIDFTQYSLRKKDRDRLIIKQYRKGVQPPAYLAANYSRIIGNDLNFPFYDRIYNVKVDDMILSSVYQRSVEDELPAGNIVFHIQTNIHQDIAANLFDNDFSTAWTTGRLQNNSDYLEIEFKNPVTLWGMTYYLASDETDFPRSLQMFSSMDGILWEPIDIVSEDLTDYTFNQKQMKFLKMKNTEQSDRFLWSMTELVFHGSTQD</sequence>
<keyword evidence="1" id="KW-1133">Transmembrane helix</keyword>
<feature type="transmembrane region" description="Helical" evidence="1">
    <location>
        <begin position="386"/>
        <end position="403"/>
    </location>
</feature>
<feature type="transmembrane region" description="Helical" evidence="1">
    <location>
        <begin position="12"/>
        <end position="28"/>
    </location>
</feature>
<gene>
    <name evidence="2" type="ORF">ATC1_13287</name>
</gene>
<feature type="transmembrane region" description="Helical" evidence="1">
    <location>
        <begin position="356"/>
        <end position="374"/>
    </location>
</feature>
<dbReference type="SUPFAM" id="SSF49785">
    <property type="entry name" value="Galactose-binding domain-like"/>
    <property type="match status" value="1"/>
</dbReference>
<evidence type="ECO:0000256" key="1">
    <source>
        <dbReference type="SAM" id="Phobius"/>
    </source>
</evidence>
<reference evidence="2" key="1">
    <citation type="journal article" date="2015" name="Genome Announc.">
        <title>Draft Genome Sequence of Anaerolineae Strain TC1, a Novel Isolate from a Methanogenic Wastewater Treatment System.</title>
        <authorList>
            <person name="Matsuura N."/>
            <person name="Tourlousse D.M."/>
            <person name="Sun L."/>
            <person name="Toyonaga M."/>
            <person name="Kuroda K."/>
            <person name="Ohashi A."/>
            <person name="Cruz R."/>
            <person name="Yamaguchi T."/>
            <person name="Sekiguchi Y."/>
        </authorList>
    </citation>
    <scope>NUCLEOTIDE SEQUENCE [LARGE SCALE GENOMIC DNA]</scope>
    <source>
        <strain evidence="2">TC1</strain>
    </source>
</reference>
<feature type="transmembrane region" description="Helical" evidence="1">
    <location>
        <begin position="227"/>
        <end position="250"/>
    </location>
</feature>
<dbReference type="Proteomes" id="UP000053370">
    <property type="component" value="Unassembled WGS sequence"/>
</dbReference>
<feature type="transmembrane region" description="Helical" evidence="1">
    <location>
        <begin position="292"/>
        <end position="314"/>
    </location>
</feature>